<name>B3TAX7_9ARCH</name>
<proteinExistence type="predicted"/>
<sequence>MLTRLTGLKVLKNQDQVLVKKIFYIKRDDDGDDSAVSTGIEGNLSPACCSATADASCIIFSDSESITASAPNDVSLLWNVSVIIPPNISAILLSSWSAPGINFARDDFIFFISPMVGIIVTTVSPKSWNVVNRNSICSMAILAFPRTRRTLRTSASSFDKTFAE</sequence>
<organism evidence="1">
    <name type="scientific">uncultured marine crenarchaeote HF4000_APKG8I13</name>
    <dbReference type="NCBI Taxonomy" id="455606"/>
    <lineage>
        <taxon>Archaea</taxon>
        <taxon>Nitrososphaerota</taxon>
        <taxon>Nitrososphaeria</taxon>
        <taxon>Nitrosopumilales</taxon>
        <taxon>environmental samples</taxon>
    </lineage>
</organism>
<reference evidence="1" key="1">
    <citation type="journal article" date="2008" name="ISME J.">
        <title>Genomic patterns of recombination, clonal divergence and environment in marine microbial populations.</title>
        <authorList>
            <person name="Konstantinidis K.T."/>
            <person name="Delong E.F."/>
        </authorList>
    </citation>
    <scope>NUCLEOTIDE SEQUENCE</scope>
</reference>
<accession>B3TAX7</accession>
<dbReference type="EMBL" id="EU016657">
    <property type="protein sequence ID" value="ABZ09736.1"/>
    <property type="molecule type" value="Genomic_DNA"/>
</dbReference>
<protein>
    <submittedName>
        <fullName evidence="1">Uncharacterized protein</fullName>
    </submittedName>
</protein>
<gene>
    <name evidence="1" type="ORF">ALOHA_HF4000APKG8I13ctg1g5</name>
</gene>
<dbReference type="AlphaFoldDB" id="B3TAX7"/>
<evidence type="ECO:0000313" key="1">
    <source>
        <dbReference type="EMBL" id="ABZ09736.1"/>
    </source>
</evidence>